<dbReference type="EMBL" id="JACAZH010000021">
    <property type="protein sequence ID" value="KAF7344469.1"/>
    <property type="molecule type" value="Genomic_DNA"/>
</dbReference>
<dbReference type="InterPro" id="IPR027417">
    <property type="entry name" value="P-loop_NTPase"/>
</dbReference>
<keyword evidence="1" id="KW-0677">Repeat</keyword>
<feature type="domain" description="Nephrocystin 3-like N-terminal" evidence="2">
    <location>
        <begin position="245"/>
        <end position="413"/>
    </location>
</feature>
<dbReference type="Proteomes" id="UP000623467">
    <property type="component" value="Unassembled WGS sequence"/>
</dbReference>
<comment type="caution">
    <text evidence="3">The sequence shown here is derived from an EMBL/GenBank/DDBJ whole genome shotgun (WGS) entry which is preliminary data.</text>
</comment>
<accession>A0A8H7CNP3</accession>
<gene>
    <name evidence="3" type="ORF">MSAN_01928500</name>
</gene>
<evidence type="ECO:0000259" key="2">
    <source>
        <dbReference type="Pfam" id="PF24883"/>
    </source>
</evidence>
<keyword evidence="4" id="KW-1185">Reference proteome</keyword>
<name>A0A8H7CNP3_9AGAR</name>
<protein>
    <submittedName>
        <fullName evidence="3">Nacht and ankyrin domain protein</fullName>
    </submittedName>
</protein>
<dbReference type="OrthoDB" id="2900888at2759"/>
<dbReference type="InterPro" id="IPR056884">
    <property type="entry name" value="NPHP3-like_N"/>
</dbReference>
<dbReference type="PANTHER" id="PTHR10039">
    <property type="entry name" value="AMELOGENIN"/>
    <property type="match status" value="1"/>
</dbReference>
<sequence>MPSDATPQRDFSSLCAEFQSLVQDVDGDSSTLEPGSLTDLLKDCKLQPDELKLRIHKFNIVMKNSKQFLDSCDTFLQSLANVNAILGPVYGAVKFIVTIAAAKSEILDEVLAGLNDVFDGLPLITHSVKMSNSNPENRAIISALIAFVTLVKDVKDYRNMNRLDNGVMRTFKSTTILRDVRDARKKMREALDLARFGTLVNYIKDQSDRHMRLRIGAVLERLHCTNYEYHLAQYIAKTSSIEHPCAWSDSHPSIIEWLSHEASQLFITGRPGTGKSVFTAHMIQKVAKIPKLGGHRGGALLYYFCGADPTVDPYSNLPQKASFKAVAMSFLRQLLSKEHRKSIADVTLLDDLIDYVLSSQSDKYQEEDLKRWVIRLLESFDTVWIIVDAVDQCEVTQPGRGLTPWILHNFTTQYAHLLLVSSEGSREDKLLAGWPRVTLGTSGTTQADLEAYSRHVVRSYLPEGHPLDETLVQDIVKRSENMLLYVFFLENLITQDDMPMFLADKRIEFLQKTPPGIFKMYSYYLHVQLQGFARLPPGSGFDRVLEILLKLVVFSPSAVTWDIFLEILQSSSLPSDLALTRENIDAIARRAAGVLFDIREATVREDSRSSRQHLVPVHRTLAEYFQSSDYPALRVDSNLAGGLSPVLGQLEVLYKSVAETGPSSLLEICCVALQDRKFQHSLNRYHHTADLCRQCLDDSSTRGV</sequence>
<organism evidence="3 4">
    <name type="scientific">Mycena sanguinolenta</name>
    <dbReference type="NCBI Taxonomy" id="230812"/>
    <lineage>
        <taxon>Eukaryota</taxon>
        <taxon>Fungi</taxon>
        <taxon>Dikarya</taxon>
        <taxon>Basidiomycota</taxon>
        <taxon>Agaricomycotina</taxon>
        <taxon>Agaricomycetes</taxon>
        <taxon>Agaricomycetidae</taxon>
        <taxon>Agaricales</taxon>
        <taxon>Marasmiineae</taxon>
        <taxon>Mycenaceae</taxon>
        <taxon>Mycena</taxon>
    </lineage>
</organism>
<proteinExistence type="predicted"/>
<reference evidence="3" key="1">
    <citation type="submission" date="2020-05" db="EMBL/GenBank/DDBJ databases">
        <title>Mycena genomes resolve the evolution of fungal bioluminescence.</title>
        <authorList>
            <person name="Tsai I.J."/>
        </authorList>
    </citation>
    <scope>NUCLEOTIDE SEQUENCE</scope>
    <source>
        <strain evidence="3">160909Yilan</strain>
    </source>
</reference>
<evidence type="ECO:0000313" key="3">
    <source>
        <dbReference type="EMBL" id="KAF7344469.1"/>
    </source>
</evidence>
<dbReference type="Pfam" id="PF24883">
    <property type="entry name" value="NPHP3_N"/>
    <property type="match status" value="1"/>
</dbReference>
<dbReference type="Gene3D" id="3.40.50.300">
    <property type="entry name" value="P-loop containing nucleotide triphosphate hydrolases"/>
    <property type="match status" value="1"/>
</dbReference>
<evidence type="ECO:0000313" key="4">
    <source>
        <dbReference type="Proteomes" id="UP000623467"/>
    </source>
</evidence>
<evidence type="ECO:0000256" key="1">
    <source>
        <dbReference type="ARBA" id="ARBA00022737"/>
    </source>
</evidence>
<dbReference type="AlphaFoldDB" id="A0A8H7CNP3"/>